<feature type="transmembrane region" description="Helical" evidence="1">
    <location>
        <begin position="77"/>
        <end position="98"/>
    </location>
</feature>
<evidence type="ECO:0000256" key="1">
    <source>
        <dbReference type="SAM" id="Phobius"/>
    </source>
</evidence>
<keyword evidence="1" id="KW-0472">Membrane</keyword>
<evidence type="ECO:0000313" key="3">
    <source>
        <dbReference type="Proteomes" id="UP000178109"/>
    </source>
</evidence>
<dbReference type="Proteomes" id="UP000178109">
    <property type="component" value="Unassembled WGS sequence"/>
</dbReference>
<keyword evidence="1" id="KW-1133">Transmembrane helix</keyword>
<dbReference type="AlphaFoldDB" id="A0A1G2BSR8"/>
<dbReference type="EMBL" id="MHKO01000028">
    <property type="protein sequence ID" value="OGY92121.1"/>
    <property type="molecule type" value="Genomic_DNA"/>
</dbReference>
<proteinExistence type="predicted"/>
<keyword evidence="1" id="KW-0812">Transmembrane</keyword>
<feature type="transmembrane region" description="Helical" evidence="1">
    <location>
        <begin position="21"/>
        <end position="47"/>
    </location>
</feature>
<name>A0A1G2BSR8_9BACT</name>
<feature type="transmembrane region" description="Helical" evidence="1">
    <location>
        <begin position="147"/>
        <end position="164"/>
    </location>
</feature>
<reference evidence="2 3" key="1">
    <citation type="journal article" date="2016" name="Nat. Commun.">
        <title>Thousands of microbial genomes shed light on interconnected biogeochemical processes in an aquifer system.</title>
        <authorList>
            <person name="Anantharaman K."/>
            <person name="Brown C.T."/>
            <person name="Hug L.A."/>
            <person name="Sharon I."/>
            <person name="Castelle C.J."/>
            <person name="Probst A.J."/>
            <person name="Thomas B.C."/>
            <person name="Singh A."/>
            <person name="Wilkins M.J."/>
            <person name="Karaoz U."/>
            <person name="Brodie E.L."/>
            <person name="Williams K.H."/>
            <person name="Hubbard S.S."/>
            <person name="Banfield J.F."/>
        </authorList>
    </citation>
    <scope>NUCLEOTIDE SEQUENCE [LARGE SCALE GENOMIC DNA]</scope>
</reference>
<comment type="caution">
    <text evidence="2">The sequence shown here is derived from an EMBL/GenBank/DDBJ whole genome shotgun (WGS) entry which is preliminary data.</text>
</comment>
<evidence type="ECO:0000313" key="2">
    <source>
        <dbReference type="EMBL" id="OGY92121.1"/>
    </source>
</evidence>
<feature type="transmembrane region" description="Helical" evidence="1">
    <location>
        <begin position="105"/>
        <end position="127"/>
    </location>
</feature>
<sequence>MDKLLAWFRKANKAAKYALRGLTLIRGVGLLMITNAGLLMAMTFGLIEGAIEVMQAVNELFVAAATGTMQKNFQAEFGKTCILFFGLMAMTAFTVIVWRGSKASLLAKLFFAVPMGGAIALGFMAFVLDNATVNQGNWYEYFWRDTLGPVALIAGLVWFMKNFWRITEPTTAAPPAAPEGERMLLDVISAPDPTADETEKSGEPSAPTMADIRAMPGVYKRRAW</sequence>
<organism evidence="2 3">
    <name type="scientific">Candidatus Komeilibacteria bacterium RIFCSPLOWO2_02_FULL_48_11</name>
    <dbReference type="NCBI Taxonomy" id="1798553"/>
    <lineage>
        <taxon>Bacteria</taxon>
        <taxon>Candidatus Komeiliibacteriota</taxon>
    </lineage>
</organism>
<accession>A0A1G2BSR8</accession>
<protein>
    <submittedName>
        <fullName evidence="2">Uncharacterized protein</fullName>
    </submittedName>
</protein>
<gene>
    <name evidence="2" type="ORF">A3H70_02300</name>
</gene>